<dbReference type="PROSITE" id="PS52016">
    <property type="entry name" value="TONB_DEPENDENT_REC_3"/>
    <property type="match status" value="1"/>
</dbReference>
<dbReference type="Gene3D" id="2.40.170.20">
    <property type="entry name" value="TonB-dependent receptor, beta-barrel domain"/>
    <property type="match status" value="1"/>
</dbReference>
<dbReference type="CDD" id="cd01347">
    <property type="entry name" value="ligand_gated_channel"/>
    <property type="match status" value="1"/>
</dbReference>
<evidence type="ECO:0000256" key="14">
    <source>
        <dbReference type="SAM" id="SignalP"/>
    </source>
</evidence>
<dbReference type="Pfam" id="PF07715">
    <property type="entry name" value="Plug"/>
    <property type="match status" value="1"/>
</dbReference>
<evidence type="ECO:0000256" key="3">
    <source>
        <dbReference type="ARBA" id="ARBA00022452"/>
    </source>
</evidence>
<reference evidence="17 18" key="1">
    <citation type="submission" date="2022-10" db="EMBL/GenBank/DDBJ databases">
        <title>Sphingomonas sp.</title>
        <authorList>
            <person name="Jin C."/>
        </authorList>
    </citation>
    <scope>NUCLEOTIDE SEQUENCE [LARGE SCALE GENOMIC DNA]</scope>
    <source>
        <strain evidence="17 18">BN140010</strain>
    </source>
</reference>
<keyword evidence="4" id="KW-0410">Iron transport</keyword>
<evidence type="ECO:0000256" key="12">
    <source>
        <dbReference type="RuleBase" id="RU003357"/>
    </source>
</evidence>
<sequence>MKKQLLVGSVLSTVGLASPVWAQVVEPGTQTSGNQAQSADLAPTSEEQSTPNRVAPAEIVVTAQKRSERLQDVPIAVSVVSGTALETAARPSIESATQLVPALNFLKSGTTLNQTIFLRGVGTATFSIAGEPSVSTVVDGVVFARSGEAFSDLIDVDQLEVLRGPQGTLFGKNASAGVINITTKQPTSRPGGSIEASYFTKNEVRVRGVANVPLSKDLLSRVTAFYGKYDGNIRNVTTDQRVNGYKHYGVRGQLLYRPDNGLRVLVIGDYHKNNDDCCAEVIGTGLLNGAGVSITNPIAAALPTPRGDKTRRIAQDLVTRTKEKGWGLSGEVDVPLGEHTLTSITAYRKWDNTEIRDGDFLPRAYVISPPAVAGGNSFNQLHDFGPQTSSTVSQEVRLTSPSQQFFTYVLGGYYSRAKSERTFTRNDVVCTAAAGVPASTLIPCGSAQAGPSTFPTATADFGSTFNNLALFGQGVFHLTDAFRVVAGLRYTRDKLSVFHQRVATGLAVNAAGQPVAGPGIQPNFDQGVFDRYNQLIAAGSTVAAALAAAPLGSNGVPFRTNTSSDNVSGKAALQYDFTPDAMGYVSYTRGYKGPAYNIFFNLTATGTNEIDPETSNSYEVGLKNTLLGGRLVLNLDAFYAKYQNFQANNPDVVAGVVVTRFTNAGAVSTRGVEADVIWRPIDDLTVSGGVAYTDATVDKFRVPPGAAATAVIPALTPLGFAPKWKGSLSANYHVRTGGPLDVYLGASGNAQTKQLSLFAPDPVQRQLGTIGGYSIVNASVGVGDSEDRYRLTFQVRNLFDTSYAAAIQNGGPAGSYRYQIPRDADRYFGVTGRVNF</sequence>
<feature type="domain" description="TonB-dependent receptor plug" evidence="16">
    <location>
        <begin position="70"/>
        <end position="178"/>
    </location>
</feature>
<evidence type="ECO:0000256" key="7">
    <source>
        <dbReference type="ARBA" id="ARBA00023065"/>
    </source>
</evidence>
<feature type="chain" id="PRO_5046311221" evidence="14">
    <location>
        <begin position="23"/>
        <end position="836"/>
    </location>
</feature>
<comment type="similarity">
    <text evidence="11 12">Belongs to the TonB-dependent receptor family.</text>
</comment>
<keyword evidence="6" id="KW-0408">Iron</keyword>
<dbReference type="PANTHER" id="PTHR32552">
    <property type="entry name" value="FERRICHROME IRON RECEPTOR-RELATED"/>
    <property type="match status" value="1"/>
</dbReference>
<evidence type="ECO:0000256" key="10">
    <source>
        <dbReference type="ARBA" id="ARBA00023237"/>
    </source>
</evidence>
<dbReference type="InterPro" id="IPR039426">
    <property type="entry name" value="TonB-dep_rcpt-like"/>
</dbReference>
<evidence type="ECO:0000256" key="8">
    <source>
        <dbReference type="ARBA" id="ARBA00023077"/>
    </source>
</evidence>
<keyword evidence="18" id="KW-1185">Reference proteome</keyword>
<keyword evidence="8 12" id="KW-0798">TonB box</keyword>
<evidence type="ECO:0000256" key="1">
    <source>
        <dbReference type="ARBA" id="ARBA00004571"/>
    </source>
</evidence>
<evidence type="ECO:0000256" key="11">
    <source>
        <dbReference type="PROSITE-ProRule" id="PRU01360"/>
    </source>
</evidence>
<keyword evidence="10 11" id="KW-0998">Cell outer membrane</keyword>
<feature type="signal peptide" evidence="14">
    <location>
        <begin position="1"/>
        <end position="22"/>
    </location>
</feature>
<gene>
    <name evidence="17" type="ORF">OMW55_07185</name>
</gene>
<evidence type="ECO:0000256" key="9">
    <source>
        <dbReference type="ARBA" id="ARBA00023136"/>
    </source>
</evidence>
<dbReference type="InterPro" id="IPR000531">
    <property type="entry name" value="Beta-barrel_TonB"/>
</dbReference>
<feature type="region of interest" description="Disordered" evidence="13">
    <location>
        <begin position="31"/>
        <end position="55"/>
    </location>
</feature>
<feature type="domain" description="TonB-dependent receptor-like beta-barrel" evidence="15">
    <location>
        <begin position="441"/>
        <end position="798"/>
    </location>
</feature>
<evidence type="ECO:0000313" key="17">
    <source>
        <dbReference type="EMBL" id="MCW3797585.1"/>
    </source>
</evidence>
<evidence type="ECO:0000256" key="2">
    <source>
        <dbReference type="ARBA" id="ARBA00022448"/>
    </source>
</evidence>
<evidence type="ECO:0000259" key="15">
    <source>
        <dbReference type="Pfam" id="PF00593"/>
    </source>
</evidence>
<dbReference type="Proteomes" id="UP001526246">
    <property type="component" value="Unassembled WGS sequence"/>
</dbReference>
<keyword evidence="5 11" id="KW-0812">Transmembrane</keyword>
<proteinExistence type="inferred from homology"/>
<evidence type="ECO:0000256" key="5">
    <source>
        <dbReference type="ARBA" id="ARBA00022692"/>
    </source>
</evidence>
<evidence type="ECO:0000256" key="6">
    <source>
        <dbReference type="ARBA" id="ARBA00023004"/>
    </source>
</evidence>
<evidence type="ECO:0000256" key="13">
    <source>
        <dbReference type="SAM" id="MobiDB-lite"/>
    </source>
</evidence>
<keyword evidence="3 11" id="KW-1134">Transmembrane beta strand</keyword>
<keyword evidence="17" id="KW-0675">Receptor</keyword>
<comment type="subcellular location">
    <subcellularLocation>
        <location evidence="1 11">Cell outer membrane</location>
        <topology evidence="1 11">Multi-pass membrane protein</topology>
    </subcellularLocation>
</comment>
<dbReference type="InterPro" id="IPR012910">
    <property type="entry name" value="Plug_dom"/>
</dbReference>
<comment type="caution">
    <text evidence="17">The sequence shown here is derived from an EMBL/GenBank/DDBJ whole genome shotgun (WGS) entry which is preliminary data.</text>
</comment>
<dbReference type="InterPro" id="IPR036942">
    <property type="entry name" value="Beta-barrel_TonB_sf"/>
</dbReference>
<protein>
    <submittedName>
        <fullName evidence="17">TonB-dependent receptor</fullName>
    </submittedName>
</protein>
<evidence type="ECO:0000256" key="4">
    <source>
        <dbReference type="ARBA" id="ARBA00022496"/>
    </source>
</evidence>
<keyword evidence="2 11" id="KW-0813">Transport</keyword>
<keyword evidence="14" id="KW-0732">Signal</keyword>
<name>A0ABT3JET9_9SPHN</name>
<dbReference type="EMBL" id="JAPDOB010000001">
    <property type="protein sequence ID" value="MCW3797585.1"/>
    <property type="molecule type" value="Genomic_DNA"/>
</dbReference>
<accession>A0ABT3JET9</accession>
<dbReference type="SUPFAM" id="SSF56935">
    <property type="entry name" value="Porins"/>
    <property type="match status" value="1"/>
</dbReference>
<evidence type="ECO:0000313" key="18">
    <source>
        <dbReference type="Proteomes" id="UP001526246"/>
    </source>
</evidence>
<dbReference type="PANTHER" id="PTHR32552:SF81">
    <property type="entry name" value="TONB-DEPENDENT OUTER MEMBRANE RECEPTOR"/>
    <property type="match status" value="1"/>
</dbReference>
<keyword evidence="7" id="KW-0406">Ion transport</keyword>
<evidence type="ECO:0000259" key="16">
    <source>
        <dbReference type="Pfam" id="PF07715"/>
    </source>
</evidence>
<organism evidence="17 18">
    <name type="scientific">Sphingomonas arvum</name>
    <dbReference type="NCBI Taxonomy" id="2992113"/>
    <lineage>
        <taxon>Bacteria</taxon>
        <taxon>Pseudomonadati</taxon>
        <taxon>Pseudomonadota</taxon>
        <taxon>Alphaproteobacteria</taxon>
        <taxon>Sphingomonadales</taxon>
        <taxon>Sphingomonadaceae</taxon>
        <taxon>Sphingomonas</taxon>
    </lineage>
</organism>
<dbReference type="RefSeq" id="WP_264881889.1">
    <property type="nucleotide sequence ID" value="NZ_JAPDOB010000001.1"/>
</dbReference>
<keyword evidence="9 11" id="KW-0472">Membrane</keyword>
<dbReference type="Pfam" id="PF00593">
    <property type="entry name" value="TonB_dep_Rec_b-barrel"/>
    <property type="match status" value="1"/>
</dbReference>